<evidence type="ECO:0000313" key="3">
    <source>
        <dbReference type="Proteomes" id="UP001556040"/>
    </source>
</evidence>
<organism evidence="2 3">
    <name type="scientific">Jeotgalibacillus marinus</name>
    <dbReference type="NCBI Taxonomy" id="86667"/>
    <lineage>
        <taxon>Bacteria</taxon>
        <taxon>Bacillati</taxon>
        <taxon>Bacillota</taxon>
        <taxon>Bacilli</taxon>
        <taxon>Bacillales</taxon>
        <taxon>Caryophanaceae</taxon>
        <taxon>Jeotgalibacillus</taxon>
    </lineage>
</organism>
<feature type="transmembrane region" description="Helical" evidence="1">
    <location>
        <begin position="245"/>
        <end position="262"/>
    </location>
</feature>
<keyword evidence="1" id="KW-0812">Transmembrane</keyword>
<dbReference type="InterPro" id="IPR018710">
    <property type="entry name" value="DUF2232"/>
</dbReference>
<reference evidence="2 3" key="1">
    <citation type="journal article" date="1979" name="Int. J. Syst. Evol. Microbiol.">
        <title>Bacillus globisporus subsp. marinus subsp. nov.</title>
        <authorList>
            <person name="Liu H."/>
        </authorList>
    </citation>
    <scope>NUCLEOTIDE SEQUENCE [LARGE SCALE GENOMIC DNA]</scope>
    <source>
        <strain evidence="2 3">DSM 1297</strain>
    </source>
</reference>
<dbReference type="RefSeq" id="WP_367778637.1">
    <property type="nucleotide sequence ID" value="NZ_JBFMIA010000002.1"/>
</dbReference>
<feature type="transmembrane region" description="Helical" evidence="1">
    <location>
        <begin position="268"/>
        <end position="293"/>
    </location>
</feature>
<evidence type="ECO:0000313" key="2">
    <source>
        <dbReference type="EMBL" id="MEW9501165.1"/>
    </source>
</evidence>
<feature type="transmembrane region" description="Helical" evidence="1">
    <location>
        <begin position="86"/>
        <end position="110"/>
    </location>
</feature>
<protein>
    <submittedName>
        <fullName evidence="2">YybS family protein</fullName>
    </submittedName>
</protein>
<dbReference type="PANTHER" id="PTHR41324">
    <property type="entry name" value="MEMBRANE PROTEIN-RELATED"/>
    <property type="match status" value="1"/>
</dbReference>
<feature type="transmembrane region" description="Helical" evidence="1">
    <location>
        <begin position="305"/>
        <end position="325"/>
    </location>
</feature>
<dbReference type="PANTHER" id="PTHR41324:SF1">
    <property type="entry name" value="DUF2232 DOMAIN-CONTAINING PROTEIN"/>
    <property type="match status" value="1"/>
</dbReference>
<dbReference type="EMBL" id="JBFMIA010000002">
    <property type="protein sequence ID" value="MEW9501165.1"/>
    <property type="molecule type" value="Genomic_DNA"/>
</dbReference>
<dbReference type="Proteomes" id="UP001556040">
    <property type="component" value="Unassembled WGS sequence"/>
</dbReference>
<keyword evidence="3" id="KW-1185">Reference proteome</keyword>
<keyword evidence="1" id="KW-1133">Transmembrane helix</keyword>
<evidence type="ECO:0000256" key="1">
    <source>
        <dbReference type="SAM" id="Phobius"/>
    </source>
</evidence>
<keyword evidence="1" id="KW-0472">Membrane</keyword>
<feature type="transmembrane region" description="Helical" evidence="1">
    <location>
        <begin position="200"/>
        <end position="224"/>
    </location>
</feature>
<dbReference type="Pfam" id="PF09991">
    <property type="entry name" value="DUF2232"/>
    <property type="match status" value="1"/>
</dbReference>
<proteinExistence type="predicted"/>
<feature type="transmembrane region" description="Helical" evidence="1">
    <location>
        <begin position="41"/>
        <end position="74"/>
    </location>
</feature>
<feature type="transmembrane region" description="Helical" evidence="1">
    <location>
        <begin position="130"/>
        <end position="153"/>
    </location>
</feature>
<name>A0ABV3Q1E8_9BACL</name>
<sequence>MTDRINVILFSRVRVNTGEIEEFDRGDRMNHSRTRSLTEGALLVAFFAVLLLISIYVPILWIVSSMFLVLPFIVYSAKYSFKSSLLMIAASIGVSAIIGTLLSVPLAIAYGTTGVVMGWMIKEKKSKFNIFMASTLIFMVNAIVQYVISVLFFEINFIEETFSAMNDSMLEIFRVAKSLGWDVSWFESTWSTNVAVMESLIPTLLVFSVALLIWGMIAINFPIVKRLKIDVPIFQPFRELSLPKSVIWYYLITILLTLISSPEPGSMFALAVVNLQMGLELLMILQGISFIHFYGHLKKWSKSRLVLITMFAIVLTPFTRILGIIDLGFDLRQRLQQNKK</sequence>
<accession>A0ABV3Q1E8</accession>
<comment type="caution">
    <text evidence="2">The sequence shown here is derived from an EMBL/GenBank/DDBJ whole genome shotgun (WGS) entry which is preliminary data.</text>
</comment>
<gene>
    <name evidence="2" type="ORF">AB1471_05035</name>
</gene>